<proteinExistence type="predicted"/>
<dbReference type="Proteomes" id="UP001629113">
    <property type="component" value="Unassembled WGS sequence"/>
</dbReference>
<keyword evidence="3" id="KW-1185">Reference proteome</keyword>
<organism evidence="2 3">
    <name type="scientific">Phlyctema vagabunda</name>
    <dbReference type="NCBI Taxonomy" id="108571"/>
    <lineage>
        <taxon>Eukaryota</taxon>
        <taxon>Fungi</taxon>
        <taxon>Dikarya</taxon>
        <taxon>Ascomycota</taxon>
        <taxon>Pezizomycotina</taxon>
        <taxon>Leotiomycetes</taxon>
        <taxon>Helotiales</taxon>
        <taxon>Dermateaceae</taxon>
        <taxon>Phlyctema</taxon>
    </lineage>
</organism>
<accession>A0ABR4PCJ9</accession>
<reference evidence="2 3" key="1">
    <citation type="submission" date="2024-06" db="EMBL/GenBank/DDBJ databases">
        <title>Complete genome of Phlyctema vagabunda strain 19-DSS-EL-015.</title>
        <authorList>
            <person name="Fiorenzani C."/>
        </authorList>
    </citation>
    <scope>NUCLEOTIDE SEQUENCE [LARGE SCALE GENOMIC DNA]</scope>
    <source>
        <strain evidence="2 3">19-DSS-EL-015</strain>
    </source>
</reference>
<evidence type="ECO:0000256" key="1">
    <source>
        <dbReference type="SAM" id="MobiDB-lite"/>
    </source>
</evidence>
<sequence length="559" mass="63017">MSLLGSSSGSPSSFHTAPRSPEPMSIEDIWPGPRQRPPEMAKYRSATQLPRELRVQCGIYLNERLYPAGLALLTNLLTAGGSSPESTLPSFVPTPLQIEFISTLTVHPFNTMKALPEDNQEVASAALTLLRTLLSTVGPINARLGEALDFTTKNRMTRRGRQAAYDSDDASSDSEDERATMNNALAGKESLRYRAVDFWHAVGWAFNCSIRYPDRWRYWKTWLGFMLDVLDADWEAREKLDIDAHDLRKATSLEAEMQQEALQDSILIRYLSEARGRSAGVRRIIKSVFADGCHDALRSFPAVFDSEVRSSHKRKRTEDVVVHHKLNLHDDEDDMFTSSQPAEEVDEDMTEEEMERLSFLGGIESIHLRQRFLGLLSRLAVTLPASFDSGKEVYKIYVDHLKILPIQAFSLFVSPSMNYCFIPEVFCSLDQMLLLRMLPSNVPKSRSKNDDISQELMERRYLPYCASTNSVEDNAKYSILIESLMRLFVTAGCPLDHTPELVDAVEKGIAAREAKLLTRPDRRRKVPVVNRENAAEALLLKASSARLRALVAWAEEGKT</sequence>
<feature type="region of interest" description="Disordered" evidence="1">
    <location>
        <begin position="1"/>
        <end position="39"/>
    </location>
</feature>
<evidence type="ECO:0000313" key="2">
    <source>
        <dbReference type="EMBL" id="KAL3421047.1"/>
    </source>
</evidence>
<name>A0ABR4PCJ9_9HELO</name>
<evidence type="ECO:0000313" key="3">
    <source>
        <dbReference type="Proteomes" id="UP001629113"/>
    </source>
</evidence>
<comment type="caution">
    <text evidence="2">The sequence shown here is derived from an EMBL/GenBank/DDBJ whole genome shotgun (WGS) entry which is preliminary data.</text>
</comment>
<dbReference type="EMBL" id="JBFCZG010000006">
    <property type="protein sequence ID" value="KAL3421047.1"/>
    <property type="molecule type" value="Genomic_DNA"/>
</dbReference>
<feature type="compositionally biased region" description="Low complexity" evidence="1">
    <location>
        <begin position="1"/>
        <end position="13"/>
    </location>
</feature>
<protein>
    <submittedName>
        <fullName evidence="2">Uncharacterized protein</fullName>
    </submittedName>
</protein>
<gene>
    <name evidence="2" type="ORF">PVAG01_07492</name>
</gene>